<accession>A0ABT7DI13</accession>
<name>A0ABT7DI13_9ACTN</name>
<comment type="subunit">
    <text evidence="3">Homotrimer.</text>
</comment>
<protein>
    <submittedName>
        <fullName evidence="6">Bifunctional 4-hydroxy-2-oxoglutarate aldolase/2-dehydro-3-deoxy-phosphogluconate aldolase</fullName>
    </submittedName>
</protein>
<comment type="pathway">
    <text evidence="1">Carbohydrate acid metabolism.</text>
</comment>
<evidence type="ECO:0000256" key="2">
    <source>
        <dbReference type="ARBA" id="ARBA00006906"/>
    </source>
</evidence>
<dbReference type="InterPro" id="IPR000887">
    <property type="entry name" value="Aldlse_KDPG_KHG"/>
</dbReference>
<comment type="similarity">
    <text evidence="2">Belongs to the KHG/KDPG aldolase family.</text>
</comment>
<evidence type="ECO:0000256" key="1">
    <source>
        <dbReference type="ARBA" id="ARBA00004761"/>
    </source>
</evidence>
<gene>
    <name evidence="6" type="ORF">P5W92_34300</name>
</gene>
<dbReference type="PANTHER" id="PTHR30246">
    <property type="entry name" value="2-KETO-3-DEOXY-6-PHOSPHOGLUCONATE ALDOLASE"/>
    <property type="match status" value="1"/>
</dbReference>
<dbReference type="Gene3D" id="3.20.20.70">
    <property type="entry name" value="Aldolase class I"/>
    <property type="match status" value="1"/>
</dbReference>
<keyword evidence="4" id="KW-0456">Lyase</keyword>
<dbReference type="EMBL" id="JARWAF010000027">
    <property type="protein sequence ID" value="MDJ1645440.1"/>
    <property type="molecule type" value="Genomic_DNA"/>
</dbReference>
<sequence>MTVRHDLHPTPTGIVAIVRLSSPPPDEILTALLEGGTPALEVTLTTPGAEETIAHWRERGSSALIGAGTVRTPDDARRAVRAGAQFLVTPTTSPTVLRVSAQAGVPVLCGALTPTEIDTAWQHGAAAVKVFPIDALGGPAYVKALRAPLHDVPLVPTGGIDASAARTYAALGCHAVGVGSSLVSDALAENRDWDALRTRAADLTAAWQNGTIRDHPGKDPR</sequence>
<evidence type="ECO:0000256" key="4">
    <source>
        <dbReference type="ARBA" id="ARBA00023239"/>
    </source>
</evidence>
<proteinExistence type="inferred from homology"/>
<dbReference type="SUPFAM" id="SSF51569">
    <property type="entry name" value="Aldolase"/>
    <property type="match status" value="1"/>
</dbReference>
<keyword evidence="7" id="KW-1185">Reference proteome</keyword>
<dbReference type="CDD" id="cd00452">
    <property type="entry name" value="KDPG_aldolase"/>
    <property type="match status" value="1"/>
</dbReference>
<organism evidence="6 7">
    <name type="scientific">Streptomyces pakalii</name>
    <dbReference type="NCBI Taxonomy" id="3036494"/>
    <lineage>
        <taxon>Bacteria</taxon>
        <taxon>Bacillati</taxon>
        <taxon>Actinomycetota</taxon>
        <taxon>Actinomycetes</taxon>
        <taxon>Kitasatosporales</taxon>
        <taxon>Streptomycetaceae</taxon>
        <taxon>Streptomyces</taxon>
    </lineage>
</organism>
<keyword evidence="5" id="KW-0119">Carbohydrate metabolism</keyword>
<dbReference type="InterPro" id="IPR013785">
    <property type="entry name" value="Aldolase_TIM"/>
</dbReference>
<dbReference type="Pfam" id="PF01081">
    <property type="entry name" value="Aldolase"/>
    <property type="match status" value="1"/>
</dbReference>
<dbReference type="PANTHER" id="PTHR30246:SF1">
    <property type="entry name" value="2-DEHYDRO-3-DEOXY-6-PHOSPHOGALACTONATE ALDOLASE-RELATED"/>
    <property type="match status" value="1"/>
</dbReference>
<dbReference type="Proteomes" id="UP001237194">
    <property type="component" value="Unassembled WGS sequence"/>
</dbReference>
<evidence type="ECO:0000313" key="6">
    <source>
        <dbReference type="EMBL" id="MDJ1645440.1"/>
    </source>
</evidence>
<comment type="caution">
    <text evidence="6">The sequence shown here is derived from an EMBL/GenBank/DDBJ whole genome shotgun (WGS) entry which is preliminary data.</text>
</comment>
<evidence type="ECO:0000256" key="5">
    <source>
        <dbReference type="ARBA" id="ARBA00023277"/>
    </source>
</evidence>
<evidence type="ECO:0000256" key="3">
    <source>
        <dbReference type="ARBA" id="ARBA00011233"/>
    </source>
</evidence>
<reference evidence="6 7" key="1">
    <citation type="submission" date="2023-04" db="EMBL/GenBank/DDBJ databases">
        <title>A novel species of the genus Streptomyces: Streptomyces pakalii sp. nov. isolated from a Mexican soil jungle.</title>
        <authorList>
            <person name="Chavez-Hernandez M.A."/>
            <person name="Ortiz-Alvarez J."/>
            <person name="Villa-Tanaca L."/>
            <person name="Hernandez-Rodriguez C."/>
        </authorList>
    </citation>
    <scope>NUCLEOTIDE SEQUENCE [LARGE SCALE GENOMIC DNA]</scope>
    <source>
        <strain evidence="6 7">ENCB-J15</strain>
    </source>
</reference>
<dbReference type="NCBIfam" id="TIGR01182">
    <property type="entry name" value="eda"/>
    <property type="match status" value="1"/>
</dbReference>
<evidence type="ECO:0000313" key="7">
    <source>
        <dbReference type="Proteomes" id="UP001237194"/>
    </source>
</evidence>